<dbReference type="EMBL" id="CAMPGE010027013">
    <property type="protein sequence ID" value="CAI2384678.1"/>
    <property type="molecule type" value="Genomic_DNA"/>
</dbReference>
<proteinExistence type="predicted"/>
<accession>A0AAD1Y4S3</accession>
<dbReference type="InterPro" id="IPR048739">
    <property type="entry name" value="CEP104_N"/>
</dbReference>
<dbReference type="Pfam" id="PF21040">
    <property type="entry name" value="CEP104-like_TOG"/>
    <property type="match status" value="1"/>
</dbReference>
<dbReference type="SUPFAM" id="SSF49785">
    <property type="entry name" value="Galactose-binding domain-like"/>
    <property type="match status" value="1"/>
</dbReference>
<dbReference type="InterPro" id="IPR011989">
    <property type="entry name" value="ARM-like"/>
</dbReference>
<reference evidence="3" key="1">
    <citation type="submission" date="2023-07" db="EMBL/GenBank/DDBJ databases">
        <authorList>
            <consortium name="AG Swart"/>
            <person name="Singh M."/>
            <person name="Singh A."/>
            <person name="Seah K."/>
            <person name="Emmerich C."/>
        </authorList>
    </citation>
    <scope>NUCLEOTIDE SEQUENCE</scope>
    <source>
        <strain evidence="3">DP1</strain>
    </source>
</reference>
<feature type="region of interest" description="Disordered" evidence="1">
    <location>
        <begin position="688"/>
        <end position="718"/>
    </location>
</feature>
<protein>
    <recommendedName>
        <fullName evidence="2">TOG domain-containing protein</fullName>
    </recommendedName>
</protein>
<dbReference type="Pfam" id="PF21039">
    <property type="entry name" value="CEP104_ZnF"/>
    <property type="match status" value="1"/>
</dbReference>
<dbReference type="PANTHER" id="PTHR13371:SF0">
    <property type="entry name" value="CENTROSOMAL PROTEIN OF 104 KDA"/>
    <property type="match status" value="1"/>
</dbReference>
<keyword evidence="4" id="KW-1185">Reference proteome</keyword>
<feature type="domain" description="TOG" evidence="2">
    <location>
        <begin position="411"/>
        <end position="669"/>
    </location>
</feature>
<dbReference type="SUPFAM" id="SSF48371">
    <property type="entry name" value="ARM repeat"/>
    <property type="match status" value="1"/>
</dbReference>
<dbReference type="InterPro" id="IPR008979">
    <property type="entry name" value="Galactose-bd-like_sf"/>
</dbReference>
<dbReference type="InterPro" id="IPR016024">
    <property type="entry name" value="ARM-type_fold"/>
</dbReference>
<evidence type="ECO:0000313" key="3">
    <source>
        <dbReference type="EMBL" id="CAI2384678.1"/>
    </source>
</evidence>
<dbReference type="GO" id="GO:0005929">
    <property type="term" value="C:cilium"/>
    <property type="evidence" value="ECO:0007669"/>
    <property type="project" value="TreeGrafter"/>
</dbReference>
<dbReference type="AlphaFoldDB" id="A0AAD1Y4S3"/>
<dbReference type="Proteomes" id="UP001295684">
    <property type="component" value="Unassembled WGS sequence"/>
</dbReference>
<evidence type="ECO:0000256" key="1">
    <source>
        <dbReference type="SAM" id="MobiDB-lite"/>
    </source>
</evidence>
<evidence type="ECO:0000259" key="2">
    <source>
        <dbReference type="SMART" id="SM01349"/>
    </source>
</evidence>
<dbReference type="InterPro" id="IPR048738">
    <property type="entry name" value="CEP104_Znf"/>
</dbReference>
<comment type="caution">
    <text evidence="3">The sequence shown here is derived from an EMBL/GenBank/DDBJ whole genome shotgun (WGS) entry which is preliminary data.</text>
</comment>
<dbReference type="InterPro" id="IPR034085">
    <property type="entry name" value="TOG"/>
</dbReference>
<dbReference type="SMART" id="SM01349">
    <property type="entry name" value="TOG"/>
    <property type="match status" value="1"/>
</dbReference>
<dbReference type="InterPro" id="IPR052607">
    <property type="entry name" value="CEP104-like"/>
</dbReference>
<sequence length="841" mass="95941">MEESKRKAPLTGSYKLKYKIIYSSGEDPEHPVTQLLSTNPQNKGWETPKFSDFPHEIIFQFTNIAKVTQIQFLVHEYKIPTSISLFYYMPEGPEVLSSKVRLTDIKFQNMGEVEFADNENSDFKARELKSVTMSSACLLLKMRINSCYNNHLNMFHQAGVIAINMLGEVFALPNILPAQEASGGRFEDEMQYDPSVITKLKALYIAKDKAVASMNYEEAISIKGAITQMKKYGVMLNQLEEKRKRYMTKKKYDAANDCKKEIQLMRDVISNPNKIFSKETVFQKVGESVLKNMWGSKAEYYSSKLPEHSHMLKGTPLEGLNLVPVTSDIILKSKTEKYSHPKSGEEFVFREERKTYDNFDDTQIKPSSPQKANDFDDQAIPTIMNNEEMKKQLEKLLDSEEPKRYNLEAMDLDEETLALAQPMLPVFGMTIMKKLFAADWRLREEAVKDVEREVKLGSKSALCGNCSKEDIFTAAMCVVSHAISDKISQVLYAGFDLSDTLVSALFPSVTSAVRKEMNGHINTVVMWMLDKIGDSNSKVRNNAHNSLLLMIEHPCIGVNLIVEQITKGQVKETAAKSHRHIYGRMNLLKEIVKKYDVNTKDVPLDEVLSYALTGFKHPKEDVRAISYIMVFEIYKNIGKVLRSYIGNLQKNQLEILEQGFQSIDAGADITDNEDDVKLLMKRSHAQVERTFGQRKSEGRIKSTSQSNREKHGTQAQDPQEEDLSCQFCKKTGFTEQGLDLHYWEQCLMLTTCFMCEQVIEIGDFNNHLLNECEKKDEFYQCTRCKQAVFKKGLEQHEEEGCNLPKKNAIRCPLCKIDCEPAGELGLLTHIMQKGCKNNPRK</sequence>
<dbReference type="Pfam" id="PF21038">
    <property type="entry name" value="CEP104_N"/>
    <property type="match status" value="1"/>
</dbReference>
<dbReference type="PANTHER" id="PTHR13371">
    <property type="entry name" value="GLYCINE-, GLUTAMATE-, THIENYLCYCLOHEXYLPIPERIDINE-BINDING PROTEIN"/>
    <property type="match status" value="1"/>
</dbReference>
<name>A0AAD1Y4S3_EUPCR</name>
<dbReference type="Gene3D" id="2.60.120.260">
    <property type="entry name" value="Galactose-binding domain-like"/>
    <property type="match status" value="1"/>
</dbReference>
<gene>
    <name evidence="3" type="ORF">ECRASSUSDP1_LOCUS26212</name>
</gene>
<evidence type="ECO:0000313" key="4">
    <source>
        <dbReference type="Proteomes" id="UP001295684"/>
    </source>
</evidence>
<organism evidence="3 4">
    <name type="scientific">Euplotes crassus</name>
    <dbReference type="NCBI Taxonomy" id="5936"/>
    <lineage>
        <taxon>Eukaryota</taxon>
        <taxon>Sar</taxon>
        <taxon>Alveolata</taxon>
        <taxon>Ciliophora</taxon>
        <taxon>Intramacronucleata</taxon>
        <taxon>Spirotrichea</taxon>
        <taxon>Hypotrichia</taxon>
        <taxon>Euplotida</taxon>
        <taxon>Euplotidae</taxon>
        <taxon>Moneuplotes</taxon>
    </lineage>
</organism>
<dbReference type="Gene3D" id="1.25.10.10">
    <property type="entry name" value="Leucine-rich Repeat Variant"/>
    <property type="match status" value="1"/>
</dbReference>